<name>A0AC34GE84_9BILA</name>
<dbReference type="Proteomes" id="UP000887579">
    <property type="component" value="Unplaced"/>
</dbReference>
<organism evidence="1 2">
    <name type="scientific">Panagrolaimus sp. ES5</name>
    <dbReference type="NCBI Taxonomy" id="591445"/>
    <lineage>
        <taxon>Eukaryota</taxon>
        <taxon>Metazoa</taxon>
        <taxon>Ecdysozoa</taxon>
        <taxon>Nematoda</taxon>
        <taxon>Chromadorea</taxon>
        <taxon>Rhabditida</taxon>
        <taxon>Tylenchina</taxon>
        <taxon>Panagrolaimomorpha</taxon>
        <taxon>Panagrolaimoidea</taxon>
        <taxon>Panagrolaimidae</taxon>
        <taxon>Panagrolaimus</taxon>
    </lineage>
</organism>
<accession>A0AC34GE84</accession>
<evidence type="ECO:0000313" key="2">
    <source>
        <dbReference type="WBParaSite" id="ES5_v2.g28021.t1"/>
    </source>
</evidence>
<dbReference type="WBParaSite" id="ES5_v2.g28021.t1">
    <property type="protein sequence ID" value="ES5_v2.g28021.t1"/>
    <property type="gene ID" value="ES5_v2.g28021"/>
</dbReference>
<sequence>DLEAIEQLLNDRNATFTYVSSPDSNESISSPPGSNNNYIIQATPPQQQQFSPQQQTFIIPAAPRNKMCNNRSHPYPLILPKNVKPRQEQQQQQSSQDSDIQIISSTPTPQPPQTIILNPNELHRIQTALSAQQSQSQTFYVPTTSISITTISLNSENLTASTPMSFPPPTPNGKSQEDVDFSRKCEDRKIRNRQAAQLSRERKKAEYDQMKNLISRYENENTELKKENLRLKQRISELEGYFVFPKESKKNIAKAVGVSLMVVM</sequence>
<protein>
    <submittedName>
        <fullName evidence="2">BZIP domain-containing protein</fullName>
    </submittedName>
</protein>
<proteinExistence type="predicted"/>
<reference evidence="2" key="1">
    <citation type="submission" date="2022-11" db="UniProtKB">
        <authorList>
            <consortium name="WormBaseParasite"/>
        </authorList>
    </citation>
    <scope>IDENTIFICATION</scope>
</reference>
<evidence type="ECO:0000313" key="1">
    <source>
        <dbReference type="Proteomes" id="UP000887579"/>
    </source>
</evidence>